<organism evidence="4">
    <name type="scientific">viral metagenome</name>
    <dbReference type="NCBI Taxonomy" id="1070528"/>
    <lineage>
        <taxon>unclassified sequences</taxon>
        <taxon>metagenomes</taxon>
        <taxon>organismal metagenomes</taxon>
    </lineage>
</organism>
<sequence>MKYLIVYIFIVFIFYVFIKYQCGHDQINILNTNTPTNTAKTEGYNFINKTHNNIFDKEYYQWKSFGTDITSDYVKRKKTEFREIASPNIIIENYSNRIPQIPFRDNMNIITEQDRREIALSNIVSPKVIETYNNVTGSSEFKSFGLVLKKQYKSVTKLSKTFRAIRFKTDIQLPKQFNGPEIWKDYLSPITDQGKCGNCWAHASSAVLADRFAILSLGKIKFVPSPYQMTICSSDFENMDIKKVWKNKTELEKMDRKMHDDRSCNGNNLYDTATSLFTDGVTEVACFPDKFSVNGKNVNVGETENTNNLPYCYNVTGLELDTCVDGKTPMRKYRCKTAYLCSKENDDISLKERKLMYDLYKYGPVIVGMMLYPDFLYDYDGKNIYTHSNNSGGEIGGHAVRLVGWGEETVNDQLIRYWWIANSWGTDWGINGYFRMKRGIHEIQLEENVMSVLPDFPGMVINDPLIEAVETEKDKEIQKFTGHALDKVTGYYNTSIDKLNKCEIRGKMYPYISSNFIQYLPNYKEFFAAKVSDHISSNNIKNIPYSNDIPTYYCNQDYTPPSAPIEVLPAISPVTNVSTVVPTDIKNTNVFFKKENDNSNSVCSIVNNTYFDFIYIIISLFIGCIIYYLLYYEKQTIITGQTNTISVPFAKSIESKPVAKPIESKPIAKPIESKPVVKPIENKPVAKQIENKKV</sequence>
<proteinExistence type="inferred from homology"/>
<dbReference type="GO" id="GO:0008234">
    <property type="term" value="F:cysteine-type peptidase activity"/>
    <property type="evidence" value="ECO:0007669"/>
    <property type="project" value="InterPro"/>
</dbReference>
<evidence type="ECO:0000313" key="4">
    <source>
        <dbReference type="EMBL" id="QHT88107.1"/>
    </source>
</evidence>
<dbReference type="InterPro" id="IPR000169">
    <property type="entry name" value="Pept_cys_AS"/>
</dbReference>
<keyword evidence="2" id="KW-0812">Transmembrane</keyword>
<dbReference type="PROSITE" id="PS00639">
    <property type="entry name" value="THIOL_PROTEASE_HIS"/>
    <property type="match status" value="1"/>
</dbReference>
<dbReference type="SUPFAM" id="SSF54001">
    <property type="entry name" value="Cysteine proteinases"/>
    <property type="match status" value="1"/>
</dbReference>
<dbReference type="EMBL" id="MN740109">
    <property type="protein sequence ID" value="QHT88107.1"/>
    <property type="molecule type" value="Genomic_DNA"/>
</dbReference>
<dbReference type="InterPro" id="IPR000668">
    <property type="entry name" value="Peptidase_C1A_C"/>
</dbReference>
<reference evidence="4" key="1">
    <citation type="journal article" date="2020" name="Nature">
        <title>Giant virus diversity and host interactions through global metagenomics.</title>
        <authorList>
            <person name="Schulz F."/>
            <person name="Roux S."/>
            <person name="Paez-Espino D."/>
            <person name="Jungbluth S."/>
            <person name="Walsh D.A."/>
            <person name="Denef V.J."/>
            <person name="McMahon K.D."/>
            <person name="Konstantinidis K.T."/>
            <person name="Eloe-Fadrosh E.A."/>
            <person name="Kyrpides N.C."/>
            <person name="Woyke T."/>
        </authorList>
    </citation>
    <scope>NUCLEOTIDE SEQUENCE</scope>
    <source>
        <strain evidence="4">GVMAG-M-3300023184-24</strain>
    </source>
</reference>
<feature type="domain" description="Peptidase C1A papain C-terminal" evidence="3">
    <location>
        <begin position="173"/>
        <end position="453"/>
    </location>
</feature>
<dbReference type="InterPro" id="IPR038765">
    <property type="entry name" value="Papain-like_cys_pep_sf"/>
</dbReference>
<keyword evidence="2" id="KW-1133">Transmembrane helix</keyword>
<name>A0A6C0I6V0_9ZZZZ</name>
<evidence type="ECO:0000259" key="3">
    <source>
        <dbReference type="SMART" id="SM00645"/>
    </source>
</evidence>
<dbReference type="PRINTS" id="PR00705">
    <property type="entry name" value="PAPAIN"/>
</dbReference>
<accession>A0A6C0I6V0</accession>
<dbReference type="InterPro" id="IPR025660">
    <property type="entry name" value="Pept_his_AS"/>
</dbReference>
<protein>
    <recommendedName>
        <fullName evidence="3">Peptidase C1A papain C-terminal domain-containing protein</fullName>
    </recommendedName>
</protein>
<dbReference type="Pfam" id="PF00112">
    <property type="entry name" value="Peptidase_C1"/>
    <property type="match status" value="1"/>
</dbReference>
<keyword evidence="2" id="KW-0472">Membrane</keyword>
<dbReference type="SMART" id="SM00645">
    <property type="entry name" value="Pept_C1"/>
    <property type="match status" value="1"/>
</dbReference>
<dbReference type="InterPro" id="IPR013128">
    <property type="entry name" value="Peptidase_C1A"/>
</dbReference>
<evidence type="ECO:0000256" key="2">
    <source>
        <dbReference type="SAM" id="Phobius"/>
    </source>
</evidence>
<comment type="similarity">
    <text evidence="1">Belongs to the peptidase C1 family.</text>
</comment>
<dbReference type="Gene3D" id="3.90.70.10">
    <property type="entry name" value="Cysteine proteinases"/>
    <property type="match status" value="1"/>
</dbReference>
<dbReference type="AlphaFoldDB" id="A0A6C0I6V0"/>
<dbReference type="GO" id="GO:0006508">
    <property type="term" value="P:proteolysis"/>
    <property type="evidence" value="ECO:0007669"/>
    <property type="project" value="InterPro"/>
</dbReference>
<dbReference type="PROSITE" id="PS00139">
    <property type="entry name" value="THIOL_PROTEASE_CYS"/>
    <property type="match status" value="1"/>
</dbReference>
<dbReference type="PANTHER" id="PTHR12411">
    <property type="entry name" value="CYSTEINE PROTEASE FAMILY C1-RELATED"/>
    <property type="match status" value="1"/>
</dbReference>
<evidence type="ECO:0000256" key="1">
    <source>
        <dbReference type="ARBA" id="ARBA00008455"/>
    </source>
</evidence>
<feature type="transmembrane region" description="Helical" evidence="2">
    <location>
        <begin position="613"/>
        <end position="631"/>
    </location>
</feature>